<gene>
    <name evidence="11" type="ORF">FAZ19_14190</name>
</gene>
<dbReference type="Pfam" id="PF00072">
    <property type="entry name" value="Response_reg"/>
    <property type="match status" value="1"/>
</dbReference>
<dbReference type="EC" id="2.7.13.3" evidence="2"/>
<dbReference type="PRINTS" id="PR00344">
    <property type="entry name" value="BCTRLSENSOR"/>
</dbReference>
<dbReference type="Pfam" id="PF02518">
    <property type="entry name" value="HATPase_c"/>
    <property type="match status" value="1"/>
</dbReference>
<feature type="domain" description="HTH araC/xylS-type" evidence="8">
    <location>
        <begin position="1200"/>
        <end position="1299"/>
    </location>
</feature>
<dbReference type="InterPro" id="IPR036890">
    <property type="entry name" value="HATPase_C_sf"/>
</dbReference>
<dbReference type="Gene3D" id="3.40.50.2300">
    <property type="match status" value="1"/>
</dbReference>
<keyword evidence="7" id="KW-0812">Transmembrane</keyword>
<dbReference type="Gene3D" id="2.60.40.10">
    <property type="entry name" value="Immunoglobulins"/>
    <property type="match status" value="1"/>
</dbReference>
<dbReference type="InterPro" id="IPR018060">
    <property type="entry name" value="HTH_AraC"/>
</dbReference>
<evidence type="ECO:0000256" key="3">
    <source>
        <dbReference type="ARBA" id="ARBA00022553"/>
    </source>
</evidence>
<dbReference type="CDD" id="cd00075">
    <property type="entry name" value="HATPase"/>
    <property type="match status" value="1"/>
</dbReference>
<keyword evidence="12" id="KW-1185">Reference proteome</keyword>
<evidence type="ECO:0000259" key="9">
    <source>
        <dbReference type="PROSITE" id="PS50109"/>
    </source>
</evidence>
<evidence type="ECO:0000259" key="8">
    <source>
        <dbReference type="PROSITE" id="PS01124"/>
    </source>
</evidence>
<dbReference type="Proteomes" id="UP000309872">
    <property type="component" value="Unassembled WGS sequence"/>
</dbReference>
<dbReference type="SUPFAM" id="SSF69322">
    <property type="entry name" value="Tricorn protease domain 2"/>
    <property type="match status" value="1"/>
</dbReference>
<dbReference type="SMART" id="SM00448">
    <property type="entry name" value="REC"/>
    <property type="match status" value="1"/>
</dbReference>
<dbReference type="InterPro" id="IPR003594">
    <property type="entry name" value="HATPase_dom"/>
</dbReference>
<sequence>MRKIVLLFFLCFITFEPFLFSNTHEFPFFRNISVGSRASSVNCFAQDSLGMLWVGSNSGLYSYDGYSLHQHTAADIKYQTFIYSIAVLDATYLALGTEHGVWLYNYNKDRYEDFPKDGPSDVRALLFDGEYLWIGSLTGLYRYHVEKRTIENYGEQLKNKLGNQTVYTLLKENDRLLIGTYNGLYTLNSSSGEVKHLSLPDYNVHRNQFVNSLLTSADERGAYVGTEYGLYYYNYSTRQLQKQPVLKKHPIKSMIAYDSKTLLLGTDDGLFVYGTDRSSLERIKHDSRNPNSLANNIVWGMYADRNQNIWIGTDLGLSLWAHQQAEKKLPIYRFTSRSDGNRFYKIIQDRHGWYWLGGDNGLIRTNTLADSIGESFWYRMDAQDLTLPHNRIRDIYEDPEGLLWIASDGGVNLFDPKTKAFRNFEITDRTGKRNAKWAYDVFEDRGGQLWIATYLGGIFSVDKSKLIASDGKYTSPDNYNIGEGLLADFANQILQDSYSQVWALFYNKGLNKIDPKNGRVQLVKDEQGNPVEQATFMLMDKEGCIWIGQHGKVLRIGSDGSSRTLVFDPVGLGEVTAMEEVGQKIWLATGDGLWQLDKKLLTFQTLKHGQDISAMYYNALRKEVYLGGIDEVLIMPAQQVGGTDSSNRQIVLTAIYVNNERFGAYDYGVRYRDEIVLNHGQNNLRLEFSNLDYGNDVGYRLVYAFKGRNEQWIVLEQGDNKVQLANLSSGTYVLQVAKMDTQGKIVSDIFEVDVDVKYPWYADGWARFLYALLLIGLILWIINFFRVRNKLKLERMERKKVLELSKHKMDFLTTISHELKTPLSLILAPVSQLIFRTRDTDKKKQLENIQQNALKINTLIQEVMEFDKKDGESVRINHLIHSRIELVSFTRRLFDIISATAAYGHLSFTFSSSVDTIYIESDVTKLESVLTNILTNACKYNPKESGRIDLHISQTEEQVAIVIKDNGIGISKEDLPYVFSKFYRASSSLNKHIEGTGVGLYLVKSYCEQMGWKVQIDSELAAGTQVKISLATSAILMKEDLISHPFDGDRRKLLIVEDNEELSLFLSQTLEGDYLCKVARDGREALELCEKSYIPDIIVSDAMMPIMGGLEMARQLRKNTLTSTIPIILLTAKSDKQTEHESLAAGIDAFVGKPFDLDFLKMQINQLIKRKERLSEQLRLDEISKPRIEVIESTDERLLVKVTQVIEEHIDDSDFTVQRLSEKVGMGVKQLYRKIKQLTALTPVEYIRSIRMKKAAILLRQKKFTVAEVMYMVGYSNASYFSKCFQSEFGVTPKVFVERDA</sequence>
<dbReference type="GO" id="GO:0003700">
    <property type="term" value="F:DNA-binding transcription factor activity"/>
    <property type="evidence" value="ECO:0007669"/>
    <property type="project" value="InterPro"/>
</dbReference>
<evidence type="ECO:0000259" key="10">
    <source>
        <dbReference type="PROSITE" id="PS50110"/>
    </source>
</evidence>
<organism evidence="11 12">
    <name type="scientific">Sphingobacterium alkalisoli</name>
    <dbReference type="NCBI Taxonomy" id="1874115"/>
    <lineage>
        <taxon>Bacteria</taxon>
        <taxon>Pseudomonadati</taxon>
        <taxon>Bacteroidota</taxon>
        <taxon>Sphingobacteriia</taxon>
        <taxon>Sphingobacteriales</taxon>
        <taxon>Sphingobacteriaceae</taxon>
        <taxon>Sphingobacterium</taxon>
    </lineage>
</organism>
<dbReference type="GO" id="GO:0043565">
    <property type="term" value="F:sequence-specific DNA binding"/>
    <property type="evidence" value="ECO:0007669"/>
    <property type="project" value="InterPro"/>
</dbReference>
<dbReference type="Gene3D" id="1.10.287.130">
    <property type="match status" value="1"/>
</dbReference>
<dbReference type="PROSITE" id="PS50110">
    <property type="entry name" value="RESPONSE_REGULATORY"/>
    <property type="match status" value="1"/>
</dbReference>
<dbReference type="InterPro" id="IPR004358">
    <property type="entry name" value="Sig_transdc_His_kin-like_C"/>
</dbReference>
<dbReference type="InterPro" id="IPR013783">
    <property type="entry name" value="Ig-like_fold"/>
</dbReference>
<dbReference type="SUPFAM" id="SSF46689">
    <property type="entry name" value="Homeodomain-like"/>
    <property type="match status" value="1"/>
</dbReference>
<keyword evidence="7" id="KW-0472">Membrane</keyword>
<dbReference type="SUPFAM" id="SSF55874">
    <property type="entry name" value="ATPase domain of HSP90 chaperone/DNA topoisomerase II/histidine kinase"/>
    <property type="match status" value="1"/>
</dbReference>
<evidence type="ECO:0000313" key="11">
    <source>
        <dbReference type="EMBL" id="TJY64350.1"/>
    </source>
</evidence>
<dbReference type="SUPFAM" id="SSF47384">
    <property type="entry name" value="Homodimeric domain of signal transducing histidine kinase"/>
    <property type="match status" value="1"/>
</dbReference>
<evidence type="ECO:0000256" key="2">
    <source>
        <dbReference type="ARBA" id="ARBA00012438"/>
    </source>
</evidence>
<dbReference type="InterPro" id="IPR003661">
    <property type="entry name" value="HisK_dim/P_dom"/>
</dbReference>
<dbReference type="EMBL" id="SUKA01000004">
    <property type="protein sequence ID" value="TJY64350.1"/>
    <property type="molecule type" value="Genomic_DNA"/>
</dbReference>
<comment type="catalytic activity">
    <reaction evidence="1">
        <text>ATP + protein L-histidine = ADP + protein N-phospho-L-histidine.</text>
        <dbReference type="EC" id="2.7.13.3"/>
    </reaction>
</comment>
<reference evidence="11 12" key="1">
    <citation type="submission" date="2019-04" db="EMBL/GenBank/DDBJ databases">
        <title>Sphingobacterium olei sp. nov., isolated from oil-contaminated soil.</title>
        <authorList>
            <person name="Liu B."/>
        </authorList>
    </citation>
    <scope>NUCLEOTIDE SEQUENCE [LARGE SCALE GENOMIC DNA]</scope>
    <source>
        <strain evidence="11 12">Y3L14</strain>
    </source>
</reference>
<accession>A0A4U0GYP9</accession>
<keyword evidence="3 6" id="KW-0597">Phosphoprotein</keyword>
<dbReference type="SMART" id="SM00388">
    <property type="entry name" value="HisKA"/>
    <property type="match status" value="1"/>
</dbReference>
<evidence type="ECO:0000256" key="7">
    <source>
        <dbReference type="SAM" id="Phobius"/>
    </source>
</evidence>
<dbReference type="Pfam" id="PF12833">
    <property type="entry name" value="HTH_18"/>
    <property type="match status" value="1"/>
</dbReference>
<dbReference type="SMART" id="SM00387">
    <property type="entry name" value="HATPase_c"/>
    <property type="match status" value="1"/>
</dbReference>
<dbReference type="Gene3D" id="1.10.10.60">
    <property type="entry name" value="Homeodomain-like"/>
    <property type="match status" value="2"/>
</dbReference>
<keyword evidence="7" id="KW-1133">Transmembrane helix</keyword>
<dbReference type="InterPro" id="IPR009057">
    <property type="entry name" value="Homeodomain-like_sf"/>
</dbReference>
<proteinExistence type="predicted"/>
<evidence type="ECO:0000256" key="1">
    <source>
        <dbReference type="ARBA" id="ARBA00000085"/>
    </source>
</evidence>
<dbReference type="SUPFAM" id="SSF63829">
    <property type="entry name" value="Calcium-dependent phosphotriesterase"/>
    <property type="match status" value="1"/>
</dbReference>
<dbReference type="Pfam" id="PF00512">
    <property type="entry name" value="HisKA"/>
    <property type="match status" value="1"/>
</dbReference>
<keyword evidence="4" id="KW-0805">Transcription regulation</keyword>
<dbReference type="PANTHER" id="PTHR43547:SF2">
    <property type="entry name" value="HYBRID SIGNAL TRANSDUCTION HISTIDINE KINASE C"/>
    <property type="match status" value="1"/>
</dbReference>
<comment type="caution">
    <text evidence="11">The sequence shown here is derived from an EMBL/GenBank/DDBJ whole genome shotgun (WGS) entry which is preliminary data.</text>
</comment>
<dbReference type="SMART" id="SM00342">
    <property type="entry name" value="HTH_ARAC"/>
    <property type="match status" value="1"/>
</dbReference>
<dbReference type="OrthoDB" id="1109008at2"/>
<dbReference type="InterPro" id="IPR015943">
    <property type="entry name" value="WD40/YVTN_repeat-like_dom_sf"/>
</dbReference>
<dbReference type="CDD" id="cd17574">
    <property type="entry name" value="REC_OmpR"/>
    <property type="match status" value="1"/>
</dbReference>
<evidence type="ECO:0000256" key="4">
    <source>
        <dbReference type="ARBA" id="ARBA00023015"/>
    </source>
</evidence>
<dbReference type="InterPro" id="IPR011110">
    <property type="entry name" value="Reg_prop"/>
</dbReference>
<feature type="domain" description="Response regulatory" evidence="10">
    <location>
        <begin position="1052"/>
        <end position="1168"/>
    </location>
</feature>
<feature type="modified residue" description="4-aspartylphosphate" evidence="6">
    <location>
        <position position="1101"/>
    </location>
</feature>
<evidence type="ECO:0000256" key="6">
    <source>
        <dbReference type="PROSITE-ProRule" id="PRU00169"/>
    </source>
</evidence>
<name>A0A4U0GYP9_9SPHI</name>
<dbReference type="InterPro" id="IPR001789">
    <property type="entry name" value="Sig_transdc_resp-reg_receiver"/>
</dbReference>
<evidence type="ECO:0000313" key="12">
    <source>
        <dbReference type="Proteomes" id="UP000309872"/>
    </source>
</evidence>
<dbReference type="RefSeq" id="WP_136821410.1">
    <property type="nucleotide sequence ID" value="NZ_BMJX01000004.1"/>
</dbReference>
<dbReference type="GO" id="GO:0000155">
    <property type="term" value="F:phosphorelay sensor kinase activity"/>
    <property type="evidence" value="ECO:0007669"/>
    <property type="project" value="InterPro"/>
</dbReference>
<dbReference type="Gene3D" id="2.130.10.10">
    <property type="entry name" value="YVTN repeat-like/Quinoprotein amine dehydrogenase"/>
    <property type="match status" value="2"/>
</dbReference>
<dbReference type="InterPro" id="IPR011006">
    <property type="entry name" value="CheY-like_superfamily"/>
</dbReference>
<feature type="transmembrane region" description="Helical" evidence="7">
    <location>
        <begin position="765"/>
        <end position="785"/>
    </location>
</feature>
<evidence type="ECO:0000256" key="5">
    <source>
        <dbReference type="ARBA" id="ARBA00023163"/>
    </source>
</evidence>
<dbReference type="CDD" id="cd00082">
    <property type="entry name" value="HisKA"/>
    <property type="match status" value="1"/>
</dbReference>
<dbReference type="SUPFAM" id="SSF52172">
    <property type="entry name" value="CheY-like"/>
    <property type="match status" value="1"/>
</dbReference>
<dbReference type="PANTHER" id="PTHR43547">
    <property type="entry name" value="TWO-COMPONENT HISTIDINE KINASE"/>
    <property type="match status" value="1"/>
</dbReference>
<dbReference type="PROSITE" id="PS50109">
    <property type="entry name" value="HIS_KIN"/>
    <property type="match status" value="1"/>
</dbReference>
<dbReference type="PROSITE" id="PS01124">
    <property type="entry name" value="HTH_ARAC_FAMILY_2"/>
    <property type="match status" value="1"/>
</dbReference>
<feature type="domain" description="Histidine kinase" evidence="9">
    <location>
        <begin position="814"/>
        <end position="1034"/>
    </location>
</feature>
<keyword evidence="5" id="KW-0804">Transcription</keyword>
<protein>
    <recommendedName>
        <fullName evidence="2">histidine kinase</fullName>
        <ecNumber evidence="2">2.7.13.3</ecNumber>
    </recommendedName>
</protein>
<dbReference type="Gene3D" id="3.30.565.10">
    <property type="entry name" value="Histidine kinase-like ATPase, C-terminal domain"/>
    <property type="match status" value="1"/>
</dbReference>
<dbReference type="InterPro" id="IPR036097">
    <property type="entry name" value="HisK_dim/P_sf"/>
</dbReference>
<dbReference type="Pfam" id="PF07494">
    <property type="entry name" value="Reg_prop"/>
    <property type="match status" value="2"/>
</dbReference>
<dbReference type="InterPro" id="IPR005467">
    <property type="entry name" value="His_kinase_dom"/>
</dbReference>